<dbReference type="EMBL" id="CT868681">
    <property type="protein sequence ID" value="CAK95108.1"/>
    <property type="molecule type" value="Genomic_DNA"/>
</dbReference>
<evidence type="ECO:0000313" key="1">
    <source>
        <dbReference type="EMBL" id="CAK95108.1"/>
    </source>
</evidence>
<dbReference type="RefSeq" id="XP_001462481.1">
    <property type="nucleotide sequence ID" value="XM_001462444.1"/>
</dbReference>
<accession>A0EIG7</accession>
<dbReference type="AlphaFoldDB" id="A0EIG7"/>
<dbReference type="InParanoid" id="A0EIG7"/>
<dbReference type="HOGENOM" id="CLU_1149116_0_0_1"/>
<evidence type="ECO:0000313" key="2">
    <source>
        <dbReference type="Proteomes" id="UP000000600"/>
    </source>
</evidence>
<reference evidence="1 2" key="1">
    <citation type="journal article" date="2006" name="Nature">
        <title>Global trends of whole-genome duplications revealed by the ciliate Paramecium tetraurelia.</title>
        <authorList>
            <consortium name="Genoscope"/>
            <person name="Aury J.-M."/>
            <person name="Jaillon O."/>
            <person name="Duret L."/>
            <person name="Noel B."/>
            <person name="Jubin C."/>
            <person name="Porcel B.M."/>
            <person name="Segurens B."/>
            <person name="Daubin V."/>
            <person name="Anthouard V."/>
            <person name="Aiach N."/>
            <person name="Arnaiz O."/>
            <person name="Billaut A."/>
            <person name="Beisson J."/>
            <person name="Blanc I."/>
            <person name="Bouhouche K."/>
            <person name="Camara F."/>
            <person name="Duharcourt S."/>
            <person name="Guigo R."/>
            <person name="Gogendeau D."/>
            <person name="Katinka M."/>
            <person name="Keller A.-M."/>
            <person name="Kissmehl R."/>
            <person name="Klotz C."/>
            <person name="Koll F."/>
            <person name="Le Moue A."/>
            <person name="Lepere C."/>
            <person name="Malinsky S."/>
            <person name="Nowacki M."/>
            <person name="Nowak J.K."/>
            <person name="Plattner H."/>
            <person name="Poulain J."/>
            <person name="Ruiz F."/>
            <person name="Serrano V."/>
            <person name="Zagulski M."/>
            <person name="Dessen P."/>
            <person name="Betermier M."/>
            <person name="Weissenbach J."/>
            <person name="Scarpelli C."/>
            <person name="Schachter V."/>
            <person name="Sperling L."/>
            <person name="Meyer E."/>
            <person name="Cohen J."/>
            <person name="Wincker P."/>
        </authorList>
    </citation>
    <scope>NUCLEOTIDE SEQUENCE [LARGE SCALE GENOMIC DNA]</scope>
    <source>
        <strain evidence="1 2">Stock d4-2</strain>
    </source>
</reference>
<dbReference type="Proteomes" id="UP000000600">
    <property type="component" value="Unassembled WGS sequence"/>
</dbReference>
<proteinExistence type="predicted"/>
<protein>
    <submittedName>
        <fullName evidence="1">Uncharacterized protein</fullName>
    </submittedName>
</protein>
<name>A0EIG7_PARTE</name>
<dbReference type="GeneID" id="5008685"/>
<dbReference type="KEGG" id="ptm:GSPATT00027437001"/>
<keyword evidence="2" id="KW-1185">Reference proteome</keyword>
<organism evidence="1 2">
    <name type="scientific">Paramecium tetraurelia</name>
    <dbReference type="NCBI Taxonomy" id="5888"/>
    <lineage>
        <taxon>Eukaryota</taxon>
        <taxon>Sar</taxon>
        <taxon>Alveolata</taxon>
        <taxon>Ciliophora</taxon>
        <taxon>Intramacronucleata</taxon>
        <taxon>Oligohymenophorea</taxon>
        <taxon>Peniculida</taxon>
        <taxon>Parameciidae</taxon>
        <taxon>Paramecium</taxon>
    </lineage>
</organism>
<dbReference type="OMA" id="IENIWIS"/>
<sequence length="232" mass="27734">MKSQEQWLLYLMDDILTQYILAKDQQKLITQFDRSDDKQREKDYLTEYYQKVGIKSIIFASHEDSRETLCNLFDSEMKDSQPQKMIPTESELLSLQNCYDEVLQLELQEIYNCFVQYSSKLLKGLPVMNDQQKVQLVKEIIKKLINKSYDEFKSLVKYRGNDEQQFLLFQDFKRFTIGTLNESVHDLKLNNIELENFTQNELNTFEKNFEVGRQICLKKIKENAKQQKINYL</sequence>
<gene>
    <name evidence="1" type="ORF">GSPATT00027437001</name>
</gene>
<dbReference type="OrthoDB" id="8954335at2759"/>